<evidence type="ECO:0000313" key="4">
    <source>
        <dbReference type="Proteomes" id="UP000539642"/>
    </source>
</evidence>
<dbReference type="AlphaFoldDB" id="A0A840UPU8"/>
<feature type="coiled-coil region" evidence="1">
    <location>
        <begin position="14"/>
        <end position="62"/>
    </location>
</feature>
<protein>
    <recommendedName>
        <fullName evidence="5">Cell division protein ZapB</fullName>
    </recommendedName>
</protein>
<name>A0A840UPU8_9BACT</name>
<proteinExistence type="predicted"/>
<evidence type="ECO:0000313" key="3">
    <source>
        <dbReference type="EMBL" id="MBB5347665.1"/>
    </source>
</evidence>
<reference evidence="3 4" key="1">
    <citation type="submission" date="2020-08" db="EMBL/GenBank/DDBJ databases">
        <title>Genomic Encyclopedia of Type Strains, Phase IV (KMG-IV): sequencing the most valuable type-strain genomes for metagenomic binning, comparative biology and taxonomic classification.</title>
        <authorList>
            <person name="Goeker M."/>
        </authorList>
    </citation>
    <scope>NUCLEOTIDE SEQUENCE [LARGE SCALE GENOMIC DNA]</scope>
    <source>
        <strain evidence="3 4">DSM 28570</strain>
    </source>
</reference>
<dbReference type="EMBL" id="JACHEO010000005">
    <property type="protein sequence ID" value="MBB5347665.1"/>
    <property type="molecule type" value="Genomic_DNA"/>
</dbReference>
<sequence length="112" mass="12460">MKQESELERLEHFVSNLIARYDDLQKVNEGLTQDIYERDGIIEELRENVALLESERTEIGNRVSGMILQIEEWEKSDAGSGGSSGTVGNSEGRTQGNLFSVGPETQGEVEND</sequence>
<organism evidence="3 4">
    <name type="scientific">Desulfoprunum benzoelyticum</name>
    <dbReference type="NCBI Taxonomy" id="1506996"/>
    <lineage>
        <taxon>Bacteria</taxon>
        <taxon>Pseudomonadati</taxon>
        <taxon>Thermodesulfobacteriota</taxon>
        <taxon>Desulfobulbia</taxon>
        <taxon>Desulfobulbales</taxon>
        <taxon>Desulfobulbaceae</taxon>
        <taxon>Desulfoprunum</taxon>
    </lineage>
</organism>
<dbReference type="RefSeq" id="WP_183349616.1">
    <property type="nucleotide sequence ID" value="NZ_JACHEO010000005.1"/>
</dbReference>
<evidence type="ECO:0000256" key="2">
    <source>
        <dbReference type="SAM" id="MobiDB-lite"/>
    </source>
</evidence>
<keyword evidence="4" id="KW-1185">Reference proteome</keyword>
<evidence type="ECO:0000256" key="1">
    <source>
        <dbReference type="SAM" id="Coils"/>
    </source>
</evidence>
<dbReference type="Proteomes" id="UP000539642">
    <property type="component" value="Unassembled WGS sequence"/>
</dbReference>
<keyword evidence="1" id="KW-0175">Coiled coil</keyword>
<evidence type="ECO:0008006" key="5">
    <source>
        <dbReference type="Google" id="ProtNLM"/>
    </source>
</evidence>
<accession>A0A840UPU8</accession>
<gene>
    <name evidence="3" type="ORF">HNQ81_001386</name>
</gene>
<feature type="region of interest" description="Disordered" evidence="2">
    <location>
        <begin position="74"/>
        <end position="112"/>
    </location>
</feature>
<comment type="caution">
    <text evidence="3">The sequence shown here is derived from an EMBL/GenBank/DDBJ whole genome shotgun (WGS) entry which is preliminary data.</text>
</comment>